<gene>
    <name evidence="2" type="ORF">ACFFJK_22365</name>
</gene>
<evidence type="ECO:0000313" key="3">
    <source>
        <dbReference type="Proteomes" id="UP001589773"/>
    </source>
</evidence>
<dbReference type="EMBL" id="JBHLWP010000042">
    <property type="protein sequence ID" value="MFC0254631.1"/>
    <property type="molecule type" value="Genomic_DNA"/>
</dbReference>
<evidence type="ECO:0000256" key="1">
    <source>
        <dbReference type="SAM" id="MobiDB-lite"/>
    </source>
</evidence>
<feature type="region of interest" description="Disordered" evidence="1">
    <location>
        <begin position="129"/>
        <end position="149"/>
    </location>
</feature>
<proteinExistence type="predicted"/>
<comment type="caution">
    <text evidence="2">The sequence shown here is derived from an EMBL/GenBank/DDBJ whole genome shotgun (WGS) entry which is preliminary data.</text>
</comment>
<dbReference type="Proteomes" id="UP001589773">
    <property type="component" value="Unassembled WGS sequence"/>
</dbReference>
<accession>A0ABV6FML8</accession>
<reference evidence="2 3" key="1">
    <citation type="submission" date="2024-09" db="EMBL/GenBank/DDBJ databases">
        <authorList>
            <person name="Sun Q."/>
            <person name="Mori K."/>
        </authorList>
    </citation>
    <scope>NUCLEOTIDE SEQUENCE [LARGE SCALE GENOMIC DNA]</scope>
    <source>
        <strain evidence="2 3">CCM 7792</strain>
    </source>
</reference>
<sequence>MTDDLWVPPYAPDEPDPVVIASRVGRDTTALFNYHVREKRQGEMLVGHPTQDILSPKAIDQEAREHAGDCRHAVSADLVLARLAADAVASRHGAAEAYQYPVREAGKTGTDQILGRRRPGTLYLFDYPGKKMTTTGKVNHAPDLPNSDR</sequence>
<dbReference type="RefSeq" id="WP_379681877.1">
    <property type="nucleotide sequence ID" value="NZ_JBHLWP010000042.1"/>
</dbReference>
<name>A0ABV6FML8_9BURK</name>
<keyword evidence="3" id="KW-1185">Reference proteome</keyword>
<organism evidence="2 3">
    <name type="scientific">Massilia consociata</name>
    <dbReference type="NCBI Taxonomy" id="760117"/>
    <lineage>
        <taxon>Bacteria</taxon>
        <taxon>Pseudomonadati</taxon>
        <taxon>Pseudomonadota</taxon>
        <taxon>Betaproteobacteria</taxon>
        <taxon>Burkholderiales</taxon>
        <taxon>Oxalobacteraceae</taxon>
        <taxon>Telluria group</taxon>
        <taxon>Massilia</taxon>
    </lineage>
</organism>
<protein>
    <submittedName>
        <fullName evidence="2">Uncharacterized protein</fullName>
    </submittedName>
</protein>
<evidence type="ECO:0000313" key="2">
    <source>
        <dbReference type="EMBL" id="MFC0254631.1"/>
    </source>
</evidence>